<dbReference type="EMBL" id="JAHZIJ010000022">
    <property type="protein sequence ID" value="MBW7477256.1"/>
    <property type="molecule type" value="Genomic_DNA"/>
</dbReference>
<reference evidence="4 5" key="1">
    <citation type="submission" date="2021-07" db="EMBL/GenBank/DDBJ databases">
        <title>Paenibacillus radiodurans sp. nov., isolated from the southeastern edge of Tengger Desert.</title>
        <authorList>
            <person name="Zhang G."/>
        </authorList>
    </citation>
    <scope>NUCLEOTIDE SEQUENCE [LARGE SCALE GENOMIC DNA]</scope>
    <source>
        <strain evidence="4 5">DT7-4</strain>
    </source>
</reference>
<organism evidence="4 5">
    <name type="scientific">Paenibacillus oenotherae</name>
    <dbReference type="NCBI Taxonomy" id="1435645"/>
    <lineage>
        <taxon>Bacteria</taxon>
        <taxon>Bacillati</taxon>
        <taxon>Bacillota</taxon>
        <taxon>Bacilli</taxon>
        <taxon>Bacillales</taxon>
        <taxon>Paenibacillaceae</taxon>
        <taxon>Paenibacillus</taxon>
    </lineage>
</organism>
<feature type="domain" description="HTH cro/C1-type" evidence="3">
    <location>
        <begin position="2"/>
        <end position="50"/>
    </location>
</feature>
<dbReference type="InterPro" id="IPR010982">
    <property type="entry name" value="Lambda_DNA-bd_dom_sf"/>
</dbReference>
<keyword evidence="5" id="KW-1185">Reference proteome</keyword>
<protein>
    <submittedName>
        <fullName evidence="4">Helix-turn-helix transcriptional regulator</fullName>
    </submittedName>
</protein>
<dbReference type="InterPro" id="IPR001387">
    <property type="entry name" value="Cro/C1-type_HTH"/>
</dbReference>
<proteinExistence type="predicted"/>
<dbReference type="SUPFAM" id="SSF47413">
    <property type="entry name" value="lambda repressor-like DNA-binding domains"/>
    <property type="match status" value="1"/>
</dbReference>
<name>A0ABS7DBH9_9BACL</name>
<feature type="compositionally biased region" description="Basic and acidic residues" evidence="2">
    <location>
        <begin position="116"/>
        <end position="128"/>
    </location>
</feature>
<dbReference type="Pfam" id="PF01381">
    <property type="entry name" value="HTH_3"/>
    <property type="match status" value="1"/>
</dbReference>
<sequence length="128" mass="15067">MKRGYTQDQMAEQLGMNRANFSNYERDVATPPGETLTKIADMLNTSTDYLLGRRDYEIPEWATGKDKRDFKRMLEEDGEIMFDGVPMSERDRERVLDVLTGLFWDAKQMNKRKKKSDSMDDFKSNHNR</sequence>
<feature type="region of interest" description="Disordered" evidence="2">
    <location>
        <begin position="109"/>
        <end position="128"/>
    </location>
</feature>
<evidence type="ECO:0000259" key="3">
    <source>
        <dbReference type="PROSITE" id="PS50943"/>
    </source>
</evidence>
<keyword evidence="1" id="KW-0238">DNA-binding</keyword>
<gene>
    <name evidence="4" type="ORF">K0T92_21290</name>
</gene>
<comment type="caution">
    <text evidence="4">The sequence shown here is derived from an EMBL/GenBank/DDBJ whole genome shotgun (WGS) entry which is preliminary data.</text>
</comment>
<dbReference type="SMART" id="SM00530">
    <property type="entry name" value="HTH_XRE"/>
    <property type="match status" value="1"/>
</dbReference>
<evidence type="ECO:0000256" key="2">
    <source>
        <dbReference type="SAM" id="MobiDB-lite"/>
    </source>
</evidence>
<evidence type="ECO:0000313" key="4">
    <source>
        <dbReference type="EMBL" id="MBW7477256.1"/>
    </source>
</evidence>
<accession>A0ABS7DBH9</accession>
<dbReference type="CDD" id="cd00093">
    <property type="entry name" value="HTH_XRE"/>
    <property type="match status" value="1"/>
</dbReference>
<evidence type="ECO:0000256" key="1">
    <source>
        <dbReference type="ARBA" id="ARBA00023125"/>
    </source>
</evidence>
<dbReference type="Proteomes" id="UP000812277">
    <property type="component" value="Unassembled WGS sequence"/>
</dbReference>
<dbReference type="PANTHER" id="PTHR46558">
    <property type="entry name" value="TRACRIPTIONAL REGULATORY PROTEIN-RELATED-RELATED"/>
    <property type="match status" value="1"/>
</dbReference>
<dbReference type="PANTHER" id="PTHR46558:SF11">
    <property type="entry name" value="HTH-TYPE TRANSCRIPTIONAL REGULATOR XRE"/>
    <property type="match status" value="1"/>
</dbReference>
<dbReference type="PROSITE" id="PS50943">
    <property type="entry name" value="HTH_CROC1"/>
    <property type="match status" value="1"/>
</dbReference>
<dbReference type="Gene3D" id="1.10.260.40">
    <property type="entry name" value="lambda repressor-like DNA-binding domains"/>
    <property type="match status" value="1"/>
</dbReference>
<evidence type="ECO:0000313" key="5">
    <source>
        <dbReference type="Proteomes" id="UP000812277"/>
    </source>
</evidence>